<proteinExistence type="predicted"/>
<evidence type="ECO:0000313" key="1">
    <source>
        <dbReference type="EMBL" id="DAD95281.1"/>
    </source>
</evidence>
<sequence>MNIMGLESRMKSCTTTTKYCNHMNLLILVG</sequence>
<reference evidence="1" key="1">
    <citation type="journal article" date="2021" name="Proc. Natl. Acad. Sci. U.S.A.">
        <title>A Catalog of Tens of Thousands of Viruses from Human Metagenomes Reveals Hidden Associations with Chronic Diseases.</title>
        <authorList>
            <person name="Tisza M.J."/>
            <person name="Buck C.B."/>
        </authorList>
    </citation>
    <scope>NUCLEOTIDE SEQUENCE</scope>
    <source>
        <strain evidence="1">CtsNK10</strain>
    </source>
</reference>
<dbReference type="EMBL" id="BK015191">
    <property type="protein sequence ID" value="DAD95281.1"/>
    <property type="molecule type" value="Genomic_DNA"/>
</dbReference>
<organism evidence="1">
    <name type="scientific">Podoviridae sp. ctsNK10</name>
    <dbReference type="NCBI Taxonomy" id="2826582"/>
    <lineage>
        <taxon>Viruses</taxon>
        <taxon>Duplodnaviria</taxon>
        <taxon>Heunggongvirae</taxon>
        <taxon>Uroviricota</taxon>
        <taxon>Caudoviricetes</taxon>
    </lineage>
</organism>
<name>A0A8S5NKQ7_9CAUD</name>
<accession>A0A8S5NKQ7</accession>
<protein>
    <submittedName>
        <fullName evidence="1">Uncharacterized protein</fullName>
    </submittedName>
</protein>